<reference evidence="13 14" key="3">
    <citation type="submission" date="2018-12" db="EMBL/GenBank/DDBJ databases">
        <title>G10K-VGP greater horseshoe bat female genome, primary haplotype.</title>
        <authorList>
            <person name="Teeling E."/>
            <person name="Myers G."/>
            <person name="Vernes S."/>
            <person name="Pippel M."/>
            <person name="Winkler S."/>
            <person name="Fedrigo O."/>
            <person name="Rhie A."/>
            <person name="Koren S."/>
            <person name="Phillippy A."/>
            <person name="Lewin H."/>
            <person name="Damas J."/>
            <person name="Howe K."/>
            <person name="Mountcastle J."/>
            <person name="Jarvis E.D."/>
        </authorList>
    </citation>
    <scope>NUCLEOTIDE SEQUENCE [LARGE SCALE GENOMIC DNA]</scope>
</reference>
<comment type="similarity">
    <text evidence="8">Belongs to the TRAPP small subunits family. BET5 subfamily.</text>
</comment>
<dbReference type="Pfam" id="PF04099">
    <property type="entry name" value="Sybindin"/>
    <property type="match status" value="1"/>
</dbReference>
<keyword evidence="4" id="KW-0813">Transport</keyword>
<feature type="region of interest" description="Disordered" evidence="11">
    <location>
        <begin position="75"/>
        <end position="148"/>
    </location>
</feature>
<feature type="compositionally biased region" description="Basic residues" evidence="11">
    <location>
        <begin position="135"/>
        <end position="144"/>
    </location>
</feature>
<evidence type="ECO:0000256" key="11">
    <source>
        <dbReference type="SAM" id="MobiDB-lite"/>
    </source>
</evidence>
<evidence type="ECO:0000256" key="7">
    <source>
        <dbReference type="ARBA" id="ARBA00023034"/>
    </source>
</evidence>
<evidence type="ECO:0000313" key="14">
    <source>
        <dbReference type="Proteomes" id="UP000472240"/>
    </source>
</evidence>
<keyword evidence="6" id="KW-0931">ER-Golgi transport</keyword>
<feature type="compositionally biased region" description="Polar residues" evidence="11">
    <location>
        <begin position="77"/>
        <end position="99"/>
    </location>
</feature>
<dbReference type="SMART" id="SM01399">
    <property type="entry name" value="Sybindin"/>
    <property type="match status" value="1"/>
</dbReference>
<evidence type="ECO:0000256" key="6">
    <source>
        <dbReference type="ARBA" id="ARBA00022892"/>
    </source>
</evidence>
<dbReference type="InterPro" id="IPR011012">
    <property type="entry name" value="Longin-like_dom_sf"/>
</dbReference>
<comment type="subcellular location">
    <subcellularLocation>
        <location evidence="3">Endoplasmic reticulum</location>
    </subcellularLocation>
    <subcellularLocation>
        <location evidence="2">Golgi apparatus</location>
        <location evidence="2">cis-Golgi network</location>
    </subcellularLocation>
</comment>
<evidence type="ECO:0000256" key="9">
    <source>
        <dbReference type="ARBA" id="ARBA00062874"/>
    </source>
</evidence>
<dbReference type="GeneTree" id="ENSGT00940000153761"/>
<gene>
    <name evidence="12" type="ORF">mRhiFer1_017492</name>
</gene>
<reference evidence="13" key="5">
    <citation type="submission" date="2025-05" db="UniProtKB">
        <authorList>
            <consortium name="Ensembl"/>
        </authorList>
    </citation>
    <scope>IDENTIFICATION</scope>
</reference>
<dbReference type="EMBL" id="JACAGC010000020">
    <property type="protein sequence ID" value="KAF6300041.1"/>
    <property type="molecule type" value="Genomic_DNA"/>
</dbReference>
<dbReference type="GO" id="GO:0030008">
    <property type="term" value="C:TRAPP complex"/>
    <property type="evidence" value="ECO:0007669"/>
    <property type="project" value="InterPro"/>
</dbReference>
<dbReference type="SUPFAM" id="SSF64356">
    <property type="entry name" value="SNARE-like"/>
    <property type="match status" value="1"/>
</dbReference>
<evidence type="ECO:0000256" key="10">
    <source>
        <dbReference type="ARBA" id="ARBA00068377"/>
    </source>
</evidence>
<keyword evidence="5" id="KW-0256">Endoplasmic reticulum</keyword>
<dbReference type="Proteomes" id="UP000585614">
    <property type="component" value="Unassembled WGS sequence"/>
</dbReference>
<accession>A0A671ERL9</accession>
<sequence>MAPSRLRMAGTSRSPLPHCTILAWVNSLVYPLQPCLARKPCRVRRILPSQLPQKKLCEHSVTPSEVPKKYTALKPSLRSSTPTTPFQLLSHTSSPQHPQFANVKTRDCPLPWVRGREDQDAPSRAPPYTQNRWQRPAHRPKPRLTRLDDISSPRDLAYSGSYSLWIPGGWTRVRGHGGHGLAKSGMEAELLLSRCSVRTDRVGRDSAETGSVEGQALGAVPMTVHNLYLFDRNGVCLHYSEWHRKKQAGISKEEEYKLMYGMLFSIRSFVSKMSPLDMKDGFLAFQTSRYKLHYYETPTGIKVVMNTDLGVGPIRDVLHHIYSALYVELVVKNPLCPLGQTVQSELFRSRLDSYIRSLPFFSARAG</sequence>
<dbReference type="AlphaFoldDB" id="A0A671ERL9"/>
<dbReference type="GO" id="GO:0006888">
    <property type="term" value="P:endoplasmic reticulum to Golgi vesicle-mediated transport"/>
    <property type="evidence" value="ECO:0007669"/>
    <property type="project" value="TreeGrafter"/>
</dbReference>
<dbReference type="PANTHER" id="PTHR23249">
    <property type="entry name" value="TRAFFICKING PROTEIN PARTICLE COMPLEX SUBUNIT"/>
    <property type="match status" value="1"/>
</dbReference>
<evidence type="ECO:0000256" key="8">
    <source>
        <dbReference type="ARBA" id="ARBA00038167"/>
    </source>
</evidence>
<proteinExistence type="inferred from homology"/>
<dbReference type="GO" id="GO:0005794">
    <property type="term" value="C:Golgi apparatus"/>
    <property type="evidence" value="ECO:0007669"/>
    <property type="project" value="UniProtKB-SubCell"/>
</dbReference>
<evidence type="ECO:0000313" key="12">
    <source>
        <dbReference type="EMBL" id="KAF6300041.1"/>
    </source>
</evidence>
<evidence type="ECO:0000256" key="5">
    <source>
        <dbReference type="ARBA" id="ARBA00022824"/>
    </source>
</evidence>
<dbReference type="FunFam" id="3.30.450.70:FF:000004">
    <property type="entry name" value="Trafficking protein particle complex 1"/>
    <property type="match status" value="1"/>
</dbReference>
<dbReference type="Ensembl" id="ENSRFET00010014259.1">
    <property type="protein sequence ID" value="ENSRFEP00010013032.1"/>
    <property type="gene ID" value="ENSRFEG00010008853.1"/>
</dbReference>
<keyword evidence="14" id="KW-1185">Reference proteome</keyword>
<evidence type="ECO:0000256" key="3">
    <source>
        <dbReference type="ARBA" id="ARBA00004240"/>
    </source>
</evidence>
<reference evidence="12 15" key="4">
    <citation type="journal article" date="2020" name="Nature">
        <title>Six reference-quality genomes reveal evolution of bat adaptations.</title>
        <authorList>
            <person name="Jebb D."/>
            <person name="Huang Z."/>
            <person name="Pippel M."/>
            <person name="Hughes G.M."/>
            <person name="Lavrichenko K."/>
            <person name="Devanna P."/>
            <person name="Winkler S."/>
            <person name="Jermiin L.S."/>
            <person name="Skirmuntt E.C."/>
            <person name="Katzourakis A."/>
            <person name="Burkitt-Gray L."/>
            <person name="Ray D.A."/>
            <person name="Sullivan K.A.M."/>
            <person name="Roscito J.G."/>
            <person name="Kirilenko B.M."/>
            <person name="Davalos L.M."/>
            <person name="Corthals A.P."/>
            <person name="Power M.L."/>
            <person name="Jones G."/>
            <person name="Ransome R.D."/>
            <person name="Dechmann D.K.N."/>
            <person name="Locatelli A.G."/>
            <person name="Puechmaille S.J."/>
            <person name="Fedrigo O."/>
            <person name="Jarvis E.D."/>
            <person name="Hiller M."/>
            <person name="Vernes S.C."/>
            <person name="Myers E.W."/>
            <person name="Teeling E.C."/>
        </authorList>
    </citation>
    <scope>NUCLEOTIDE SEQUENCE [LARGE SCALE GENOMIC DNA]</scope>
    <source>
        <strain evidence="12">MRhiFer1</strain>
        <tissue evidence="12">Lung</tissue>
    </source>
</reference>
<keyword evidence="7" id="KW-0333">Golgi apparatus</keyword>
<comment type="function">
    <text evidence="1">May play a role in vesicular transport from endoplasmic reticulum to Golgi.</text>
</comment>
<dbReference type="Proteomes" id="UP000472240">
    <property type="component" value="Chromosome 21"/>
</dbReference>
<reference evidence="13 14" key="1">
    <citation type="journal article" date="2015" name="Annu Rev Anim Biosci">
        <title>The Genome 10K Project: a way forward.</title>
        <authorList>
            <person name="Koepfli K.P."/>
            <person name="Paten B."/>
            <person name="O'Brien S.J."/>
            <person name="Koepfli K.P."/>
            <person name="Paten B."/>
            <person name="Antunes A."/>
            <person name="Belov K."/>
            <person name="Bustamante C."/>
            <person name="Castoe T.A."/>
            <person name="Clawson H."/>
            <person name="Crawford A.J."/>
            <person name="Diekhans M."/>
            <person name="Distel D."/>
            <person name="Durbin R."/>
            <person name="Earl D."/>
            <person name="Fujita M.K."/>
            <person name="Gamble T."/>
            <person name="Georges A."/>
            <person name="Gemmell N."/>
            <person name="Gilbert M.T."/>
            <person name="Graves J.M."/>
            <person name="Green R.E."/>
            <person name="Hickey G."/>
            <person name="Jarvis E.D."/>
            <person name="Johnson W."/>
            <person name="Komissarov A."/>
            <person name="Korf I."/>
            <person name="Kuhn R."/>
            <person name="Larkin D.M."/>
            <person name="Lewin H."/>
            <person name="Lopez J.V."/>
            <person name="Ma J."/>
            <person name="Marques-Bonet T."/>
            <person name="Miller W."/>
            <person name="Murphy R."/>
            <person name="Pevzner P."/>
            <person name="Shapiro B."/>
            <person name="Steiner C."/>
            <person name="Tamazian G."/>
            <person name="Venkatesh B."/>
            <person name="Wang J."/>
            <person name="Wayne R."/>
            <person name="Wiley E."/>
            <person name="Yang H."/>
            <person name="Zhang G."/>
            <person name="Haussler D."/>
            <person name="Ryder O."/>
            <person name="O'Brien S.J."/>
        </authorList>
    </citation>
    <scope>NUCLEOTIDE SEQUENCE</scope>
</reference>
<name>A0A671ERL9_RHIFE</name>
<evidence type="ECO:0000256" key="4">
    <source>
        <dbReference type="ARBA" id="ARBA00022448"/>
    </source>
</evidence>
<dbReference type="InterPro" id="IPR007233">
    <property type="entry name" value="TRAPPC"/>
</dbReference>
<evidence type="ECO:0000313" key="15">
    <source>
        <dbReference type="Proteomes" id="UP000585614"/>
    </source>
</evidence>
<comment type="subunit">
    <text evidence="9">Part of the multisubunit transport protein particle (TRAPP) complex. The heterodimer TRAPPC6B-TRAPPC3 interacts with TRAPPC1 likely providing a core for TRAPP complex formation.</text>
</comment>
<dbReference type="GO" id="GO:0005783">
    <property type="term" value="C:endoplasmic reticulum"/>
    <property type="evidence" value="ECO:0007669"/>
    <property type="project" value="UniProtKB-SubCell"/>
</dbReference>
<evidence type="ECO:0000256" key="1">
    <source>
        <dbReference type="ARBA" id="ARBA00002910"/>
    </source>
</evidence>
<dbReference type="Gene3D" id="3.30.450.70">
    <property type="match status" value="1"/>
</dbReference>
<evidence type="ECO:0000256" key="2">
    <source>
        <dbReference type="ARBA" id="ARBA00004222"/>
    </source>
</evidence>
<evidence type="ECO:0000313" key="13">
    <source>
        <dbReference type="Ensembl" id="ENSRFEP00010013032.1"/>
    </source>
</evidence>
<organism evidence="13 14">
    <name type="scientific">Rhinolophus ferrumequinum</name>
    <name type="common">Greater horseshoe bat</name>
    <dbReference type="NCBI Taxonomy" id="59479"/>
    <lineage>
        <taxon>Eukaryota</taxon>
        <taxon>Metazoa</taxon>
        <taxon>Chordata</taxon>
        <taxon>Craniata</taxon>
        <taxon>Vertebrata</taxon>
        <taxon>Euteleostomi</taxon>
        <taxon>Mammalia</taxon>
        <taxon>Eutheria</taxon>
        <taxon>Laurasiatheria</taxon>
        <taxon>Chiroptera</taxon>
        <taxon>Yinpterochiroptera</taxon>
        <taxon>Rhinolophoidea</taxon>
        <taxon>Rhinolophidae</taxon>
        <taxon>Rhinolophinae</taxon>
        <taxon>Rhinolophus</taxon>
    </lineage>
</organism>
<protein>
    <recommendedName>
        <fullName evidence="10">Trafficking protein particle complex subunit 1</fullName>
    </recommendedName>
</protein>
<reference evidence="13 14" key="2">
    <citation type="journal article" date="2018" name="Annu Rev Anim Biosci">
        <title>Bat Biology, Genomes, and the Bat1K Project: To Generate Chromosome-Level Genomes for All Living Bat Species.</title>
        <authorList>
            <person name="Teeling E.C."/>
            <person name="Vernes S.C."/>
            <person name="Davalos L.M."/>
            <person name="Ray D.A."/>
            <person name="Gilbert M.T.P."/>
            <person name="Myers E."/>
        </authorList>
    </citation>
    <scope>NUCLEOTIDE SEQUENCE</scope>
</reference>
<dbReference type="PANTHER" id="PTHR23249:SF16">
    <property type="entry name" value="TRAFFICKING PROTEIN PARTICLE COMPLEX SUBUNIT 1"/>
    <property type="match status" value="1"/>
</dbReference>
<dbReference type="CDD" id="cd14855">
    <property type="entry name" value="TRAPPC1_MUM2"/>
    <property type="match status" value="1"/>
</dbReference>